<proteinExistence type="predicted"/>
<keyword evidence="5" id="KW-1185">Reference proteome</keyword>
<gene>
    <name evidence="3" type="ORF">B9Z65_2651</name>
    <name evidence="4" type="ORF">C1H76_2471</name>
</gene>
<reference evidence="3 5" key="1">
    <citation type="submission" date="2017-05" db="EMBL/GenBank/DDBJ databases">
        <title>Draft genome sequence of Elsinoe australis.</title>
        <authorList>
            <person name="Cheng Q."/>
        </authorList>
    </citation>
    <scope>NUCLEOTIDE SEQUENCE [LARGE SCALE GENOMIC DNA]</scope>
    <source>
        <strain evidence="3 5">NL1</strain>
    </source>
</reference>
<organism evidence="3 5">
    <name type="scientific">Elsinoe australis</name>
    <dbReference type="NCBI Taxonomy" id="40998"/>
    <lineage>
        <taxon>Eukaryota</taxon>
        <taxon>Fungi</taxon>
        <taxon>Dikarya</taxon>
        <taxon>Ascomycota</taxon>
        <taxon>Pezizomycotina</taxon>
        <taxon>Dothideomycetes</taxon>
        <taxon>Dothideomycetidae</taxon>
        <taxon>Myriangiales</taxon>
        <taxon>Elsinoaceae</taxon>
        <taxon>Elsinoe</taxon>
    </lineage>
</organism>
<dbReference type="OrthoDB" id="128924at2759"/>
<feature type="region of interest" description="Disordered" evidence="2">
    <location>
        <begin position="93"/>
        <end position="115"/>
    </location>
</feature>
<dbReference type="EMBL" id="NHZQ01000067">
    <property type="protein sequence ID" value="PSK55262.1"/>
    <property type="molecule type" value="Genomic_DNA"/>
</dbReference>
<dbReference type="FunFam" id="1.20.5.340:FF:000001">
    <property type="entry name" value="Tropomyosin alpha-1 chain isoform 2"/>
    <property type="match status" value="1"/>
</dbReference>
<evidence type="ECO:0000256" key="2">
    <source>
        <dbReference type="SAM" id="MobiDB-lite"/>
    </source>
</evidence>
<accession>A0A2P8A472</accession>
<evidence type="ECO:0000313" key="6">
    <source>
        <dbReference type="Proteomes" id="UP000308133"/>
    </source>
</evidence>
<feature type="compositionally biased region" description="Basic and acidic residues" evidence="2">
    <location>
        <begin position="98"/>
        <end position="115"/>
    </location>
</feature>
<dbReference type="Pfam" id="PF00261">
    <property type="entry name" value="Tropomyosin"/>
    <property type="match status" value="1"/>
</dbReference>
<dbReference type="STRING" id="40998.A0A2P8A472"/>
<dbReference type="EMBL" id="PTQR01000030">
    <property type="protein sequence ID" value="TKX25238.1"/>
    <property type="molecule type" value="Genomic_DNA"/>
</dbReference>
<dbReference type="Gene3D" id="1.20.5.340">
    <property type="match status" value="1"/>
</dbReference>
<dbReference type="InterPro" id="IPR000533">
    <property type="entry name" value="Tropomyosin"/>
</dbReference>
<dbReference type="PANTHER" id="PTHR19269">
    <property type="entry name" value="TROPOMYOSIN"/>
    <property type="match status" value="1"/>
</dbReference>
<sequence length="161" mass="18390">MDQIKKRMAALRLEADDSAAKVEELSAKVKTLEQDNLAKEQEITSLSHKNGVLESELEKLEGGLKDAKAAVDESAQHGTQAESLQRRLQVLEEEAEEADKKMRETTENLRQTDVKAGHFERKVQALEEERNQWETKYEEMAKKYTETKKELDDFVAEIGNI</sequence>
<dbReference type="Proteomes" id="UP000243723">
    <property type="component" value="Unassembled WGS sequence"/>
</dbReference>
<reference evidence="4 6" key="2">
    <citation type="submission" date="2018-02" db="EMBL/GenBank/DDBJ databases">
        <title>Draft genome sequences of Elsinoe sp., causing black scab on jojoba.</title>
        <authorList>
            <person name="Stodart B."/>
            <person name="Jeffress S."/>
            <person name="Ash G."/>
            <person name="Arun Chinnappa K."/>
        </authorList>
    </citation>
    <scope>NUCLEOTIDE SEQUENCE [LARGE SCALE GENOMIC DNA]</scope>
    <source>
        <strain evidence="4 6">Hillstone_2</strain>
    </source>
</reference>
<evidence type="ECO:0000313" key="4">
    <source>
        <dbReference type="EMBL" id="TKX25238.1"/>
    </source>
</evidence>
<name>A0A2P8A472_9PEZI</name>
<dbReference type="AlphaFoldDB" id="A0A2P8A472"/>
<evidence type="ECO:0000313" key="3">
    <source>
        <dbReference type="EMBL" id="PSK55262.1"/>
    </source>
</evidence>
<evidence type="ECO:0000313" key="5">
    <source>
        <dbReference type="Proteomes" id="UP000243723"/>
    </source>
</evidence>
<protein>
    <submittedName>
        <fullName evidence="3">Tropomyosin</fullName>
    </submittedName>
</protein>
<dbReference type="SUPFAM" id="SSF57997">
    <property type="entry name" value="Tropomyosin"/>
    <property type="match status" value="1"/>
</dbReference>
<evidence type="ECO:0000256" key="1">
    <source>
        <dbReference type="ARBA" id="ARBA00023054"/>
    </source>
</evidence>
<dbReference type="Proteomes" id="UP000308133">
    <property type="component" value="Unassembled WGS sequence"/>
</dbReference>
<comment type="caution">
    <text evidence="3">The sequence shown here is derived from an EMBL/GenBank/DDBJ whole genome shotgun (WGS) entry which is preliminary data.</text>
</comment>
<dbReference type="FunFam" id="1.20.5.170:FF:000114">
    <property type="entry name" value="Tropomyosin"/>
    <property type="match status" value="1"/>
</dbReference>
<keyword evidence="1" id="KW-0175">Coiled coil</keyword>